<evidence type="ECO:0000259" key="5">
    <source>
        <dbReference type="PROSITE" id="PS50977"/>
    </source>
</evidence>
<evidence type="ECO:0000256" key="2">
    <source>
        <dbReference type="ARBA" id="ARBA00023125"/>
    </source>
</evidence>
<organism evidence="6 7">
    <name type="scientific">Archangium gephyra</name>
    <dbReference type="NCBI Taxonomy" id="48"/>
    <lineage>
        <taxon>Bacteria</taxon>
        <taxon>Pseudomonadati</taxon>
        <taxon>Myxococcota</taxon>
        <taxon>Myxococcia</taxon>
        <taxon>Myxococcales</taxon>
        <taxon>Cystobacterineae</taxon>
        <taxon>Archangiaceae</taxon>
        <taxon>Archangium</taxon>
    </lineage>
</organism>
<dbReference type="InterPro" id="IPR036271">
    <property type="entry name" value="Tet_transcr_reg_TetR-rel_C_sf"/>
</dbReference>
<protein>
    <submittedName>
        <fullName evidence="6">TetR/AcrR family transcriptional regulator</fullName>
    </submittedName>
</protein>
<keyword evidence="3" id="KW-0804">Transcription</keyword>
<keyword evidence="1" id="KW-0805">Transcription regulation</keyword>
<dbReference type="PRINTS" id="PR00455">
    <property type="entry name" value="HTHTETR"/>
</dbReference>
<feature type="domain" description="HTH tetR-type" evidence="5">
    <location>
        <begin position="9"/>
        <end position="69"/>
    </location>
</feature>
<dbReference type="PANTHER" id="PTHR30055:SF234">
    <property type="entry name" value="HTH-TYPE TRANSCRIPTIONAL REGULATOR BETI"/>
    <property type="match status" value="1"/>
</dbReference>
<evidence type="ECO:0000256" key="3">
    <source>
        <dbReference type="ARBA" id="ARBA00023163"/>
    </source>
</evidence>
<evidence type="ECO:0000313" key="7">
    <source>
        <dbReference type="Proteomes" id="UP000249061"/>
    </source>
</evidence>
<keyword evidence="2 4" id="KW-0238">DNA-binding</keyword>
<dbReference type="AlphaFoldDB" id="A0A2W5TR66"/>
<dbReference type="GO" id="GO:0000976">
    <property type="term" value="F:transcription cis-regulatory region binding"/>
    <property type="evidence" value="ECO:0007669"/>
    <property type="project" value="TreeGrafter"/>
</dbReference>
<comment type="caution">
    <text evidence="6">The sequence shown here is derived from an EMBL/GenBank/DDBJ whole genome shotgun (WGS) entry which is preliminary data.</text>
</comment>
<dbReference type="Proteomes" id="UP000249061">
    <property type="component" value="Unassembled WGS sequence"/>
</dbReference>
<dbReference type="Gene3D" id="1.10.357.10">
    <property type="entry name" value="Tetracycline Repressor, domain 2"/>
    <property type="match status" value="1"/>
</dbReference>
<reference evidence="6 7" key="1">
    <citation type="submission" date="2017-08" db="EMBL/GenBank/DDBJ databases">
        <title>Infants hospitalized years apart are colonized by the same room-sourced microbial strains.</title>
        <authorList>
            <person name="Brooks B."/>
            <person name="Olm M.R."/>
            <person name="Firek B.A."/>
            <person name="Baker R."/>
            <person name="Thomas B.C."/>
            <person name="Morowitz M.J."/>
            <person name="Banfield J.F."/>
        </authorList>
    </citation>
    <scope>NUCLEOTIDE SEQUENCE [LARGE SCALE GENOMIC DNA]</scope>
    <source>
        <strain evidence="6">S2_003_000_R2_14</strain>
    </source>
</reference>
<feature type="DNA-binding region" description="H-T-H motif" evidence="4">
    <location>
        <begin position="32"/>
        <end position="51"/>
    </location>
</feature>
<dbReference type="SUPFAM" id="SSF46689">
    <property type="entry name" value="Homeodomain-like"/>
    <property type="match status" value="1"/>
</dbReference>
<dbReference type="InterPro" id="IPR050109">
    <property type="entry name" value="HTH-type_TetR-like_transc_reg"/>
</dbReference>
<evidence type="ECO:0000256" key="4">
    <source>
        <dbReference type="PROSITE-ProRule" id="PRU00335"/>
    </source>
</evidence>
<dbReference type="PANTHER" id="PTHR30055">
    <property type="entry name" value="HTH-TYPE TRANSCRIPTIONAL REGULATOR RUTR"/>
    <property type="match status" value="1"/>
</dbReference>
<dbReference type="InterPro" id="IPR009057">
    <property type="entry name" value="Homeodomain-like_sf"/>
</dbReference>
<dbReference type="Pfam" id="PF00440">
    <property type="entry name" value="TetR_N"/>
    <property type="match status" value="1"/>
</dbReference>
<dbReference type="PROSITE" id="PS50977">
    <property type="entry name" value="HTH_TETR_2"/>
    <property type="match status" value="1"/>
</dbReference>
<name>A0A2W5TR66_9BACT</name>
<proteinExistence type="predicted"/>
<sequence length="199" mass="22502">MGRRESNKLEKRARLRDAAEKLFRKRGYENTTTREIADEAEIATGTLFLYAPDKQDLLFLVMHEHLRVAVEEAFETLPKNAKLPRSLRHIFSKLYAMYEVREPLARHFVASLPGATGPNALEINALTFHFLQRVATVVEKAQTRGEVRADVAPLAIATVCFELYFTTLLRWISGVATIEQLPEVLMGSLQLLFDGISAD</sequence>
<accession>A0A2W5TR66</accession>
<dbReference type="EMBL" id="QFQP01000006">
    <property type="protein sequence ID" value="PZR15036.1"/>
    <property type="molecule type" value="Genomic_DNA"/>
</dbReference>
<dbReference type="InterPro" id="IPR001647">
    <property type="entry name" value="HTH_TetR"/>
</dbReference>
<dbReference type="SUPFAM" id="SSF48498">
    <property type="entry name" value="Tetracyclin repressor-like, C-terminal domain"/>
    <property type="match status" value="1"/>
</dbReference>
<evidence type="ECO:0000256" key="1">
    <source>
        <dbReference type="ARBA" id="ARBA00023015"/>
    </source>
</evidence>
<evidence type="ECO:0000313" key="6">
    <source>
        <dbReference type="EMBL" id="PZR15036.1"/>
    </source>
</evidence>
<gene>
    <name evidence="6" type="ORF">DI536_09675</name>
</gene>
<dbReference type="GO" id="GO:0003700">
    <property type="term" value="F:DNA-binding transcription factor activity"/>
    <property type="evidence" value="ECO:0007669"/>
    <property type="project" value="TreeGrafter"/>
</dbReference>